<dbReference type="Proteomes" id="UP001143910">
    <property type="component" value="Unassembled WGS sequence"/>
</dbReference>
<proteinExistence type="predicted"/>
<accession>A0ACC1NVN1</accession>
<dbReference type="EMBL" id="JANJQO010000032">
    <property type="protein sequence ID" value="KAJ2983382.1"/>
    <property type="molecule type" value="Genomic_DNA"/>
</dbReference>
<sequence length="523" mass="56285">MEPSSHDSTSDKMSDRVSARDRVEQRYKELVEEQAQLDDPVFVSGHELAKIDSNLVFLDGEEHPRAWPVRKKAITTTMVAAFCFLPPFASTIFAPSINLIMQDMGITDSALGNLQVSIFMIGFALGPLFLSPLSEVYGRSVVVNLSNLAFAAFSLGGGFAHTPAQLAVIRLIEGVFGSSAIAVVGGILTDLWELEARPKVSGLVMLGPVLGPILGPVCGGWMSEQASWRWTLWIPAIATAVLCAVSIIFLNESYGPRVLQAKLLREKKSRPESELYTVLDLARPTGPDRSMITQFIRPILFLLVDPALFIGSLLYSVPFGVMYLIIVTYVDVFGAYYHQSAGLVGTDFLALGAGMLIGTIGTVKVAEHVYKTGVSQGRKYTPESRQVYYLVGSFFGAVVSAAGLFMYGFSAKRTSLAVPLVGSAIFAAGVTSVMVSLQLFAVDGFQFSASTFGAMSFLRCIFAGVFPLFGGSLFNALGVDWGTALLAFIVLGIGLPFGLILYIFGGRLRALGARNIAKIEKTN</sequence>
<organism evidence="1 2">
    <name type="scientific">Zarea fungicola</name>
    <dbReference type="NCBI Taxonomy" id="93591"/>
    <lineage>
        <taxon>Eukaryota</taxon>
        <taxon>Fungi</taxon>
        <taxon>Dikarya</taxon>
        <taxon>Ascomycota</taxon>
        <taxon>Pezizomycotina</taxon>
        <taxon>Sordariomycetes</taxon>
        <taxon>Hypocreomycetidae</taxon>
        <taxon>Hypocreales</taxon>
        <taxon>Cordycipitaceae</taxon>
        <taxon>Zarea</taxon>
    </lineage>
</organism>
<reference evidence="1" key="1">
    <citation type="submission" date="2022-08" db="EMBL/GenBank/DDBJ databases">
        <title>Genome Sequence of Lecanicillium fungicola.</title>
        <authorList>
            <person name="Buettner E."/>
        </authorList>
    </citation>
    <scope>NUCLEOTIDE SEQUENCE</scope>
    <source>
        <strain evidence="1">Babe33</strain>
    </source>
</reference>
<gene>
    <name evidence="1" type="ORF">NQ176_g731</name>
</gene>
<name>A0ACC1NVN1_9HYPO</name>
<comment type="caution">
    <text evidence="1">The sequence shown here is derived from an EMBL/GenBank/DDBJ whole genome shotgun (WGS) entry which is preliminary data.</text>
</comment>
<protein>
    <submittedName>
        <fullName evidence="1">Uncharacterized protein</fullName>
    </submittedName>
</protein>
<keyword evidence="2" id="KW-1185">Reference proteome</keyword>
<evidence type="ECO:0000313" key="1">
    <source>
        <dbReference type="EMBL" id="KAJ2983382.1"/>
    </source>
</evidence>
<evidence type="ECO:0000313" key="2">
    <source>
        <dbReference type="Proteomes" id="UP001143910"/>
    </source>
</evidence>